<sequence>MDLLRCEYSDVFRTSDGFWIVEEVAQVKKDQDARDSGWREDPRYKIANREAGTGVGLALLNFFWWFGFAYGMGSRPVEEYRYILGFPDWFFYSCIIGFFVIGFLVWAVVTFLFEDVSLEDSPEEQEGGGESE</sequence>
<dbReference type="EMBL" id="NOWF01000010">
    <property type="protein sequence ID" value="OYD06693.1"/>
    <property type="molecule type" value="Genomic_DNA"/>
</dbReference>
<feature type="transmembrane region" description="Helical" evidence="1">
    <location>
        <begin position="90"/>
        <end position="113"/>
    </location>
</feature>
<dbReference type="PANTHER" id="PTHR39174:SF1">
    <property type="entry name" value="INNER MEMBRANE PROTEIN"/>
    <property type="match status" value="1"/>
</dbReference>
<protein>
    <recommendedName>
        <fullName evidence="4">Sodium:pantothenate symporter</fullName>
    </recommendedName>
</protein>
<keyword evidence="3" id="KW-1185">Reference proteome</keyword>
<dbReference type="Pfam" id="PF06196">
    <property type="entry name" value="DUF997"/>
    <property type="match status" value="1"/>
</dbReference>
<gene>
    <name evidence="2" type="ORF">CHM34_15215</name>
</gene>
<accession>A0A235B347</accession>
<dbReference type="OrthoDB" id="1752893at2"/>
<dbReference type="Proteomes" id="UP000215459">
    <property type="component" value="Unassembled WGS sequence"/>
</dbReference>
<feature type="transmembrane region" description="Helical" evidence="1">
    <location>
        <begin position="51"/>
        <end position="70"/>
    </location>
</feature>
<dbReference type="InterPro" id="IPR010398">
    <property type="entry name" value="DUF997"/>
</dbReference>
<name>A0A235B347_9BACL</name>
<evidence type="ECO:0000313" key="3">
    <source>
        <dbReference type="Proteomes" id="UP000215459"/>
    </source>
</evidence>
<proteinExistence type="predicted"/>
<evidence type="ECO:0008006" key="4">
    <source>
        <dbReference type="Google" id="ProtNLM"/>
    </source>
</evidence>
<comment type="caution">
    <text evidence="2">The sequence shown here is derived from an EMBL/GenBank/DDBJ whole genome shotgun (WGS) entry which is preliminary data.</text>
</comment>
<organism evidence="2 3">
    <name type="scientific">Paludifilum halophilum</name>
    <dbReference type="NCBI Taxonomy" id="1642702"/>
    <lineage>
        <taxon>Bacteria</taxon>
        <taxon>Bacillati</taxon>
        <taxon>Bacillota</taxon>
        <taxon>Bacilli</taxon>
        <taxon>Bacillales</taxon>
        <taxon>Thermoactinomycetaceae</taxon>
        <taxon>Paludifilum</taxon>
    </lineage>
</organism>
<keyword evidence="1" id="KW-0812">Transmembrane</keyword>
<keyword evidence="1" id="KW-1133">Transmembrane helix</keyword>
<evidence type="ECO:0000256" key="1">
    <source>
        <dbReference type="SAM" id="Phobius"/>
    </source>
</evidence>
<reference evidence="2 3" key="1">
    <citation type="submission" date="2017-07" db="EMBL/GenBank/DDBJ databases">
        <title>The genome sequence of Paludifilum halophilum highlights mechanisms for microbial adaptation to high salt environemnts.</title>
        <authorList>
            <person name="Belbahri L."/>
        </authorList>
    </citation>
    <scope>NUCLEOTIDE SEQUENCE [LARGE SCALE GENOMIC DNA]</scope>
    <source>
        <strain evidence="2 3">DSM 102817</strain>
    </source>
</reference>
<evidence type="ECO:0000313" key="2">
    <source>
        <dbReference type="EMBL" id="OYD06693.1"/>
    </source>
</evidence>
<keyword evidence="1" id="KW-0472">Membrane</keyword>
<dbReference type="PANTHER" id="PTHR39174">
    <property type="entry name" value="INNER MEMBRANE PROTEIN-RELATED"/>
    <property type="match status" value="1"/>
</dbReference>
<dbReference type="AlphaFoldDB" id="A0A235B347"/>